<dbReference type="PANTHER" id="PTHR43329">
    <property type="entry name" value="EPOXIDE HYDROLASE"/>
    <property type="match status" value="1"/>
</dbReference>
<dbReference type="RefSeq" id="WP_204869662.1">
    <property type="nucleotide sequence ID" value="NZ_JAFBBK010000001.1"/>
</dbReference>
<evidence type="ECO:0000313" key="4">
    <source>
        <dbReference type="Proteomes" id="UP000703038"/>
    </source>
</evidence>
<name>A0ABS2KYH5_9NOCA</name>
<comment type="caution">
    <text evidence="3">The sequence shown here is derived from an EMBL/GenBank/DDBJ whole genome shotgun (WGS) entry which is preliminary data.</text>
</comment>
<dbReference type="PRINTS" id="PR00412">
    <property type="entry name" value="EPOXHYDRLASE"/>
</dbReference>
<dbReference type="Pfam" id="PF00561">
    <property type="entry name" value="Abhydrolase_1"/>
    <property type="match status" value="1"/>
</dbReference>
<sequence length="324" mass="35510">MAAPDPSTVRYAGPWQHRDIRANGIRFHIAEADTASSASAGLPDPTRPAPLVVLVHGFADLWWSWRHQLTALGAAGYHAVAVDLRGYGDSDKPPRGYDGWTLAGDISGLVRALGHSEADLVGHADGGLVCWATAALHPRAVRSISLLASPHPISLRRAAIRDAAQRAALLPSFLRYQVPLAPEKTLVADDGAEVERLVRARSSAQWQSSAEFGDVVSRMRSAIRIPGVAHSTLEYQRWAFRSQFRSDGRRFRAAIDRTVDLPALQILGSVDPYVLPETARRDSRWAPQLVEHRVTGSGHYVHQERPDEVTDVLLRHLRASGQPL</sequence>
<gene>
    <name evidence="3" type="ORF">JOE42_003714</name>
</gene>
<dbReference type="PRINTS" id="PR00111">
    <property type="entry name" value="ABHYDROLASE"/>
</dbReference>
<protein>
    <submittedName>
        <fullName evidence="3">Pimeloyl-ACP methyl ester carboxylesterase</fullName>
    </submittedName>
</protein>
<dbReference type="SUPFAM" id="SSF53474">
    <property type="entry name" value="alpha/beta-Hydrolases"/>
    <property type="match status" value="1"/>
</dbReference>
<keyword evidence="4" id="KW-1185">Reference proteome</keyword>
<organism evidence="3 4">
    <name type="scientific">Rhodococcoides corynebacterioides</name>
    <dbReference type="NCBI Taxonomy" id="53972"/>
    <lineage>
        <taxon>Bacteria</taxon>
        <taxon>Bacillati</taxon>
        <taxon>Actinomycetota</taxon>
        <taxon>Actinomycetes</taxon>
        <taxon>Mycobacteriales</taxon>
        <taxon>Nocardiaceae</taxon>
        <taxon>Rhodococcoides</taxon>
    </lineage>
</organism>
<reference evidence="3 4" key="1">
    <citation type="submission" date="2021-01" db="EMBL/GenBank/DDBJ databases">
        <title>Genomics of switchgrass bacterial isolates.</title>
        <authorList>
            <person name="Shade A."/>
        </authorList>
    </citation>
    <scope>NUCLEOTIDE SEQUENCE [LARGE SCALE GENOMIC DNA]</scope>
    <source>
        <strain evidence="3 4">PvP111</strain>
    </source>
</reference>
<feature type="domain" description="AB hydrolase-1" evidence="2">
    <location>
        <begin position="50"/>
        <end position="305"/>
    </location>
</feature>
<evidence type="ECO:0000256" key="1">
    <source>
        <dbReference type="ARBA" id="ARBA00022801"/>
    </source>
</evidence>
<dbReference type="InterPro" id="IPR000073">
    <property type="entry name" value="AB_hydrolase_1"/>
</dbReference>
<evidence type="ECO:0000259" key="2">
    <source>
        <dbReference type="Pfam" id="PF00561"/>
    </source>
</evidence>
<accession>A0ABS2KYH5</accession>
<dbReference type="Gene3D" id="3.40.50.1820">
    <property type="entry name" value="alpha/beta hydrolase"/>
    <property type="match status" value="1"/>
</dbReference>
<dbReference type="Proteomes" id="UP000703038">
    <property type="component" value="Unassembled WGS sequence"/>
</dbReference>
<dbReference type="InterPro" id="IPR029058">
    <property type="entry name" value="AB_hydrolase_fold"/>
</dbReference>
<keyword evidence="1" id="KW-0378">Hydrolase</keyword>
<dbReference type="InterPro" id="IPR000639">
    <property type="entry name" value="Epox_hydrolase-like"/>
</dbReference>
<evidence type="ECO:0000313" key="3">
    <source>
        <dbReference type="EMBL" id="MBM7416981.1"/>
    </source>
</evidence>
<dbReference type="EMBL" id="JAFBBK010000001">
    <property type="protein sequence ID" value="MBM7416981.1"/>
    <property type="molecule type" value="Genomic_DNA"/>
</dbReference>
<proteinExistence type="predicted"/>